<organism evidence="1 2">
    <name type="scientific">Burkholderia vietnamiensis (strain G4 / LMG 22486)</name>
    <name type="common">Burkholderia cepacia (strain R1808)</name>
    <dbReference type="NCBI Taxonomy" id="269482"/>
    <lineage>
        <taxon>Bacteria</taxon>
        <taxon>Pseudomonadati</taxon>
        <taxon>Pseudomonadota</taxon>
        <taxon>Betaproteobacteria</taxon>
        <taxon>Burkholderiales</taxon>
        <taxon>Burkholderiaceae</taxon>
        <taxon>Burkholderia</taxon>
        <taxon>Burkholderia cepacia complex</taxon>
    </lineage>
</organism>
<dbReference type="Proteomes" id="UP000002287">
    <property type="component" value="Chromosome 1"/>
</dbReference>
<dbReference type="KEGG" id="bvi:Bcep1808_1348"/>
<name>A4JDK5_BURVG</name>
<evidence type="ECO:0000313" key="2">
    <source>
        <dbReference type="Proteomes" id="UP000002287"/>
    </source>
</evidence>
<dbReference type="EMBL" id="CP000614">
    <property type="protein sequence ID" value="ABO54358.1"/>
    <property type="molecule type" value="Genomic_DNA"/>
</dbReference>
<dbReference type="AlphaFoldDB" id="A4JDK5"/>
<sequence length="104" mass="11354">MQRLNGKTCTRAGDRPASIESVRQVCVETDCGSLRAARNVRCRVGGAYATASVRRTSGFLRAKLIYIKSIPRFGHAVRAIAALRRGRRRDRVARPGANGSLTGR</sequence>
<accession>A4JDK5</accession>
<protein>
    <submittedName>
        <fullName evidence="1">Uncharacterized protein</fullName>
    </submittedName>
</protein>
<reference evidence="2" key="1">
    <citation type="submission" date="2007-03" db="EMBL/GenBank/DDBJ databases">
        <title>Complete sequence of chromosome 1 of Burkholderia vietnamiensis G4.</title>
        <authorList>
            <consortium name="US DOE Joint Genome Institute"/>
            <person name="Copeland A."/>
            <person name="Lucas S."/>
            <person name="Lapidus A."/>
            <person name="Barry K."/>
            <person name="Detter J.C."/>
            <person name="Glavina del Rio T."/>
            <person name="Hammon N."/>
            <person name="Israni S."/>
            <person name="Dalin E."/>
            <person name="Tice H."/>
            <person name="Pitluck S."/>
            <person name="Chain P."/>
            <person name="Malfatti S."/>
            <person name="Shin M."/>
            <person name="Vergez L."/>
            <person name="Schmutz J."/>
            <person name="Larimer F."/>
            <person name="Land M."/>
            <person name="Hauser L."/>
            <person name="Kyrpides N."/>
            <person name="Tiedje J."/>
            <person name="Richardson P."/>
        </authorList>
    </citation>
    <scope>NUCLEOTIDE SEQUENCE [LARGE SCALE GENOMIC DNA]</scope>
    <source>
        <strain evidence="2">G4 / LMG 22486</strain>
    </source>
</reference>
<proteinExistence type="predicted"/>
<dbReference type="HOGENOM" id="CLU_2244921_0_0_4"/>
<evidence type="ECO:0000313" key="1">
    <source>
        <dbReference type="EMBL" id="ABO54358.1"/>
    </source>
</evidence>
<gene>
    <name evidence="1" type="ordered locus">Bcep1808_1348</name>
</gene>